<feature type="region of interest" description="Disordered" evidence="1">
    <location>
        <begin position="345"/>
        <end position="366"/>
    </location>
</feature>
<accession>A0ABQ6WCF8</accession>
<dbReference type="EMBL" id="ML735778">
    <property type="protein sequence ID" value="KAE8414839.1"/>
    <property type="molecule type" value="Genomic_DNA"/>
</dbReference>
<keyword evidence="3" id="KW-1185">Reference proteome</keyword>
<gene>
    <name evidence="2" type="ORF">BDV36DRAFT_235471</name>
</gene>
<evidence type="ECO:0000313" key="2">
    <source>
        <dbReference type="EMBL" id="KAE8414839.1"/>
    </source>
</evidence>
<dbReference type="Proteomes" id="UP000325395">
    <property type="component" value="Unassembled WGS sequence"/>
</dbReference>
<name>A0ABQ6WCF8_9EURO</name>
<evidence type="ECO:0000256" key="1">
    <source>
        <dbReference type="SAM" id="MobiDB-lite"/>
    </source>
</evidence>
<proteinExistence type="predicted"/>
<organism evidence="2 3">
    <name type="scientific">Aspergillus pseudocaelatus</name>
    <dbReference type="NCBI Taxonomy" id="1825620"/>
    <lineage>
        <taxon>Eukaryota</taxon>
        <taxon>Fungi</taxon>
        <taxon>Dikarya</taxon>
        <taxon>Ascomycota</taxon>
        <taxon>Pezizomycotina</taxon>
        <taxon>Eurotiomycetes</taxon>
        <taxon>Eurotiomycetidae</taxon>
        <taxon>Eurotiales</taxon>
        <taxon>Aspergillaceae</taxon>
        <taxon>Aspergillus</taxon>
        <taxon>Aspergillus subgen. Circumdati</taxon>
    </lineage>
</organism>
<feature type="compositionally biased region" description="Polar residues" evidence="1">
    <location>
        <begin position="416"/>
        <end position="427"/>
    </location>
</feature>
<feature type="compositionally biased region" description="Polar residues" evidence="1">
    <location>
        <begin position="446"/>
        <end position="456"/>
    </location>
</feature>
<feature type="region of interest" description="Disordered" evidence="1">
    <location>
        <begin position="413"/>
        <end position="458"/>
    </location>
</feature>
<evidence type="ECO:0000313" key="3">
    <source>
        <dbReference type="Proteomes" id="UP000325395"/>
    </source>
</evidence>
<reference evidence="2 3" key="1">
    <citation type="submission" date="2019-04" db="EMBL/GenBank/DDBJ databases">
        <authorList>
            <consortium name="DOE Joint Genome Institute"/>
            <person name="Mondo S."/>
            <person name="Kjaerbolling I."/>
            <person name="Vesth T."/>
            <person name="Frisvad J.C."/>
            <person name="Nybo J.L."/>
            <person name="Theobald S."/>
            <person name="Kildgaard S."/>
            <person name="Isbrandt T."/>
            <person name="Kuo A."/>
            <person name="Sato A."/>
            <person name="Lyhne E.K."/>
            <person name="Kogle M.E."/>
            <person name="Wiebenga A."/>
            <person name="Kun R.S."/>
            <person name="Lubbers R.J."/>
            <person name="Makela M.R."/>
            <person name="Barry K."/>
            <person name="Chovatia M."/>
            <person name="Clum A."/>
            <person name="Daum C."/>
            <person name="Haridas S."/>
            <person name="He G."/>
            <person name="LaButti K."/>
            <person name="Lipzen A."/>
            <person name="Riley R."/>
            <person name="Salamov A."/>
            <person name="Simmons B.A."/>
            <person name="Magnuson J.K."/>
            <person name="Henrissat B."/>
            <person name="Mortensen U.H."/>
            <person name="Larsen T.O."/>
            <person name="Devries R.P."/>
            <person name="Grigoriev I.V."/>
            <person name="Machida M."/>
            <person name="Baker S.E."/>
            <person name="Andersen M.R."/>
            <person name="Cantor M.N."/>
            <person name="Hua S.X."/>
        </authorList>
    </citation>
    <scope>NUCLEOTIDE SEQUENCE [LARGE SCALE GENOMIC DNA]</scope>
    <source>
        <strain evidence="2 3">CBS 117616</strain>
    </source>
</reference>
<feature type="compositionally biased region" description="Polar residues" evidence="1">
    <location>
        <begin position="301"/>
        <end position="314"/>
    </location>
</feature>
<feature type="region of interest" description="Disordered" evidence="1">
    <location>
        <begin position="270"/>
        <end position="314"/>
    </location>
</feature>
<sequence length="490" mass="55301">MQSFYRPLVSNVLDLFQTQYNHAKENGCPPNYLILCGGPARNMWFFETIKKEVCSRYPSMICERIFEVGAVARGALLYAQNPLTEPHIARAAIGLEYLDDHHPSGRKIKHGKVQCGIGWVIKQGHISTEGVPCVEFLKTIYRQDKGPGSHYISTRVFATTERFDRTKIRSNNCIQWSCPITYPAEDILPELEYLGKAVACIPRDKLFLKESDKVVETRFQCTIKLLGQLLELVFFLVLGSERLKLERVFLPAANWTNESELRWEQNSVIPDPLPHRQVQGSRKGRKRKRTSIWDVPDEPEATSTKQALNPSNRSTYICSSSESQHFPRIDAPAYTSAYHPQLATVDSGSANHQNPNQEPLSIPQNVWRPEPDRSHLGGTVDTITSLPVPPVVLRRGRHRMSISSICEMDIARQERTSPLGNNSNTRNLDMDESRKGNQRAVALGNRSGSTQESPSSVFELPEPALVKRKPKCPSCQELGHTFMHCLKSSN</sequence>
<protein>
    <submittedName>
        <fullName evidence="2">Uncharacterized protein</fullName>
    </submittedName>
</protein>
<feature type="compositionally biased region" description="Polar residues" evidence="1">
    <location>
        <begin position="345"/>
        <end position="364"/>
    </location>
</feature>